<feature type="transmembrane region" description="Helical" evidence="5">
    <location>
        <begin position="12"/>
        <end position="28"/>
    </location>
</feature>
<evidence type="ECO:0000256" key="4">
    <source>
        <dbReference type="ARBA" id="ARBA00023136"/>
    </source>
</evidence>
<keyword evidence="3 5" id="KW-1133">Transmembrane helix</keyword>
<accession>A0A2D0N3N4</accession>
<evidence type="ECO:0000313" key="7">
    <source>
        <dbReference type="EMBL" id="PHN03115.1"/>
    </source>
</evidence>
<dbReference type="PANTHER" id="PTHR22550:SF5">
    <property type="entry name" value="LEUCINE ZIPPER PROTEIN 4"/>
    <property type="match status" value="1"/>
</dbReference>
<dbReference type="Pfam" id="PF07584">
    <property type="entry name" value="BatA"/>
    <property type="match status" value="1"/>
</dbReference>
<dbReference type="InterPro" id="IPR036465">
    <property type="entry name" value="vWFA_dom_sf"/>
</dbReference>
<dbReference type="PANTHER" id="PTHR22550">
    <property type="entry name" value="SPORE GERMINATION PROTEIN"/>
    <property type="match status" value="1"/>
</dbReference>
<evidence type="ECO:0000256" key="1">
    <source>
        <dbReference type="ARBA" id="ARBA00022475"/>
    </source>
</evidence>
<evidence type="ECO:0000313" key="8">
    <source>
        <dbReference type="Proteomes" id="UP000223913"/>
    </source>
</evidence>
<reference evidence="7 8" key="1">
    <citation type="submission" date="2017-10" db="EMBL/GenBank/DDBJ databases">
        <title>The draft genome sequence of Lewinella nigricans NBRC 102662.</title>
        <authorList>
            <person name="Wang K."/>
        </authorList>
    </citation>
    <scope>NUCLEOTIDE SEQUENCE [LARGE SCALE GENOMIC DNA]</scope>
    <source>
        <strain evidence="7 8">NBRC 102662</strain>
    </source>
</reference>
<keyword evidence="8" id="KW-1185">Reference proteome</keyword>
<keyword evidence="1" id="KW-1003">Cell membrane</keyword>
<dbReference type="SUPFAM" id="SSF53300">
    <property type="entry name" value="vWA-like"/>
    <property type="match status" value="1"/>
</dbReference>
<dbReference type="InterPro" id="IPR002035">
    <property type="entry name" value="VWF_A"/>
</dbReference>
<protein>
    <recommendedName>
        <fullName evidence="6">VWFA domain-containing protein</fullName>
    </recommendedName>
</protein>
<evidence type="ECO:0000259" key="6">
    <source>
        <dbReference type="PROSITE" id="PS50234"/>
    </source>
</evidence>
<dbReference type="Gene3D" id="3.40.50.410">
    <property type="entry name" value="von Willebrand factor, type A domain"/>
    <property type="match status" value="1"/>
</dbReference>
<dbReference type="RefSeq" id="WP_099153555.1">
    <property type="nucleotide sequence ID" value="NZ_PDUD01000034.1"/>
</dbReference>
<dbReference type="SMART" id="SM00327">
    <property type="entry name" value="VWA"/>
    <property type="match status" value="1"/>
</dbReference>
<feature type="domain" description="VWFA" evidence="6">
    <location>
        <begin position="91"/>
        <end position="290"/>
    </location>
</feature>
<keyword evidence="2 5" id="KW-0812">Transmembrane</keyword>
<sequence>MFRFEHPEHLYALLAIPLLVLFFTASRLHRRRALTRFGDLQLMEQIAPDMSKYKHTLKFVLLVIGMAILVIAWANPQWGSKKETVTRKGIDLFIALDISQSMLAEDISPSRLERAKRFSQNLVEGLKGENIGVILFACNAYLQVPLTVDYSFADLFLRTANPGMAPSQGTSLAEAIQLAQESFPEENERNKALVIISDGEEHDGAAAVVASEANDNGLTIFTIGIGNPEGSFIPTKVAGRQDYKRDNAGNPIRSRLNEDALKSVAEAGNGLYFNLAGRDQQIISALRERIDQIEKQEFEQQSFTDYASYFQIFIALGLALLIIEFIISYRKSRYLADKDIFA</sequence>
<gene>
    <name evidence="7" type="ORF">CRP01_28975</name>
</gene>
<evidence type="ECO:0000256" key="5">
    <source>
        <dbReference type="SAM" id="Phobius"/>
    </source>
</evidence>
<dbReference type="PROSITE" id="PS50234">
    <property type="entry name" value="VWFA"/>
    <property type="match status" value="1"/>
</dbReference>
<proteinExistence type="predicted"/>
<evidence type="ECO:0000256" key="3">
    <source>
        <dbReference type="ARBA" id="ARBA00022989"/>
    </source>
</evidence>
<keyword evidence="4 5" id="KW-0472">Membrane</keyword>
<dbReference type="EMBL" id="PDUD01000034">
    <property type="protein sequence ID" value="PHN03115.1"/>
    <property type="molecule type" value="Genomic_DNA"/>
</dbReference>
<dbReference type="InterPro" id="IPR050768">
    <property type="entry name" value="UPF0353/GerABKA_families"/>
</dbReference>
<feature type="transmembrane region" description="Helical" evidence="5">
    <location>
        <begin position="306"/>
        <end position="327"/>
    </location>
</feature>
<dbReference type="AlphaFoldDB" id="A0A2D0N3N4"/>
<name>A0A2D0N3N4_FLAN2</name>
<evidence type="ECO:0000256" key="2">
    <source>
        <dbReference type="ARBA" id="ARBA00022692"/>
    </source>
</evidence>
<organism evidence="7 8">
    <name type="scientific">Flavilitoribacter nigricans (strain ATCC 23147 / DSM 23189 / NBRC 102662 / NCIMB 1420 / SS-2)</name>
    <name type="common">Lewinella nigricans</name>
    <dbReference type="NCBI Taxonomy" id="1122177"/>
    <lineage>
        <taxon>Bacteria</taxon>
        <taxon>Pseudomonadati</taxon>
        <taxon>Bacteroidota</taxon>
        <taxon>Saprospiria</taxon>
        <taxon>Saprospirales</taxon>
        <taxon>Lewinellaceae</taxon>
        <taxon>Flavilitoribacter</taxon>
    </lineage>
</organism>
<dbReference type="OrthoDB" id="6206554at2"/>
<dbReference type="InterPro" id="IPR024163">
    <property type="entry name" value="Aerotolerance_reg_N"/>
</dbReference>
<feature type="transmembrane region" description="Helical" evidence="5">
    <location>
        <begin position="59"/>
        <end position="78"/>
    </location>
</feature>
<dbReference type="Proteomes" id="UP000223913">
    <property type="component" value="Unassembled WGS sequence"/>
</dbReference>
<comment type="caution">
    <text evidence="7">The sequence shown here is derived from an EMBL/GenBank/DDBJ whole genome shotgun (WGS) entry which is preliminary data.</text>
</comment>
<dbReference type="Pfam" id="PF13519">
    <property type="entry name" value="VWA_2"/>
    <property type="match status" value="1"/>
</dbReference>